<dbReference type="Proteomes" id="UP000500930">
    <property type="component" value="Chromosome"/>
</dbReference>
<dbReference type="InterPro" id="IPR027304">
    <property type="entry name" value="Trigger_fact/SurA_dom_sf"/>
</dbReference>
<gene>
    <name evidence="12 16" type="primary">tig</name>
    <name evidence="16" type="ORF">ANPL_03515</name>
</gene>
<dbReference type="AlphaFoldDB" id="A0A858PYY0"/>
<evidence type="ECO:0000256" key="4">
    <source>
        <dbReference type="ARBA" id="ARBA00016902"/>
    </source>
</evidence>
<evidence type="ECO:0000313" key="16">
    <source>
        <dbReference type="EMBL" id="QJC27758.1"/>
    </source>
</evidence>
<dbReference type="GO" id="GO:0005737">
    <property type="term" value="C:cytoplasm"/>
    <property type="evidence" value="ECO:0007669"/>
    <property type="project" value="UniProtKB-SubCell"/>
</dbReference>
<dbReference type="InterPro" id="IPR036611">
    <property type="entry name" value="Trigger_fac_ribosome-bd_sf"/>
</dbReference>
<sequence length="439" mass="49328">MQQFYVVKEVLNEKLKRGYEFTIKNEYIEDKVTEKLREVAAHARIDGFRKGKVSPEFVRRTYGAGVTSEVVSQVVDEASSAFLKENNLESIVDSGLKIISPPKAASESGKGGDLIYELKFEVMPEVPSVDIEAVTLKEIEVKVTSEDVDSFLEDLKANYPSFVSVGDESRCVEEGDHVTVSYNSSFKGKALKGGSVKGFSFILGKDKLLPGFEEQVTGMKKGETKEFKLQFPDDYSATRFAGKEVDMCVELMEIKVKDDIKDRKALATKCGFKSVKELVKFATDGLQERFSNMSETLVRKELFDHLDEKYNFDVPEFIVSREVSGIMRGAEGKDARASEDITKEAVRRVKLGMLLMKVANDTGVAIEPDDVLSFIGSNYHNYEKSFDAALKLFRSSRDFRDHVRGKVLEDKVVRYIIAKTKKEKQSMSAKELKSLFGNL</sequence>
<keyword evidence="6 12" id="KW-0697">Rotamase</keyword>
<evidence type="ECO:0000259" key="15">
    <source>
        <dbReference type="PROSITE" id="PS50059"/>
    </source>
</evidence>
<comment type="domain">
    <text evidence="12">Consists of 3 domains; the N-terminus binds the ribosome, the middle domain has PPIase activity, while the C-terminus has intrinsic chaperone activity on its own.</text>
</comment>
<dbReference type="InterPro" id="IPR046357">
    <property type="entry name" value="PPIase_dom_sf"/>
</dbReference>
<feature type="domain" description="PPIase FKBP-type" evidence="15">
    <location>
        <begin position="175"/>
        <end position="257"/>
    </location>
</feature>
<dbReference type="HAMAP" id="MF_00303">
    <property type="entry name" value="Trigger_factor_Tig"/>
    <property type="match status" value="1"/>
</dbReference>
<dbReference type="KEGG" id="aplt:ANPL_03515"/>
<dbReference type="SUPFAM" id="SSF102735">
    <property type="entry name" value="Trigger factor ribosome-binding domain"/>
    <property type="match status" value="1"/>
</dbReference>
<keyword evidence="17" id="KW-1185">Reference proteome</keyword>
<protein>
    <recommendedName>
        <fullName evidence="4 12">Trigger factor</fullName>
        <shortName evidence="12">TF</shortName>
        <ecNumber evidence="3 12">5.2.1.8</ecNumber>
    </recommendedName>
    <alternativeName>
        <fullName evidence="11 12">PPIase</fullName>
    </alternativeName>
</protein>
<evidence type="ECO:0000256" key="2">
    <source>
        <dbReference type="ARBA" id="ARBA00005464"/>
    </source>
</evidence>
<evidence type="ECO:0000313" key="17">
    <source>
        <dbReference type="Proteomes" id="UP000500930"/>
    </source>
</evidence>
<comment type="catalytic activity">
    <reaction evidence="1 12 13">
        <text>[protein]-peptidylproline (omega=180) = [protein]-peptidylproline (omega=0)</text>
        <dbReference type="Rhea" id="RHEA:16237"/>
        <dbReference type="Rhea" id="RHEA-COMP:10747"/>
        <dbReference type="Rhea" id="RHEA-COMP:10748"/>
        <dbReference type="ChEBI" id="CHEBI:83833"/>
        <dbReference type="ChEBI" id="CHEBI:83834"/>
        <dbReference type="EC" id="5.2.1.8"/>
    </reaction>
</comment>
<evidence type="ECO:0000256" key="12">
    <source>
        <dbReference type="HAMAP-Rule" id="MF_00303"/>
    </source>
</evidence>
<keyword evidence="5 12" id="KW-0132">Cell division</keyword>
<evidence type="ECO:0000256" key="14">
    <source>
        <dbReference type="RuleBase" id="RU003914"/>
    </source>
</evidence>
<dbReference type="Pfam" id="PF05697">
    <property type="entry name" value="Trigger_N"/>
    <property type="match status" value="1"/>
</dbReference>
<dbReference type="InterPro" id="IPR037041">
    <property type="entry name" value="Trigger_fac_C_sf"/>
</dbReference>
<dbReference type="InterPro" id="IPR008881">
    <property type="entry name" value="Trigger_fac_ribosome-bd_bac"/>
</dbReference>
<dbReference type="EMBL" id="CP046391">
    <property type="protein sequence ID" value="QJC27758.1"/>
    <property type="molecule type" value="Genomic_DNA"/>
</dbReference>
<comment type="subcellular location">
    <subcellularLocation>
        <location evidence="12">Cytoplasm</location>
    </subcellularLocation>
    <text evidence="12">About half TF is bound to the ribosome near the polypeptide exit tunnel while the other half is free in the cytoplasm.</text>
</comment>
<proteinExistence type="inferred from homology"/>
<keyword evidence="8 12" id="KW-0413">Isomerase</keyword>
<evidence type="ECO:0000256" key="9">
    <source>
        <dbReference type="ARBA" id="ARBA00023306"/>
    </source>
</evidence>
<comment type="function">
    <text evidence="10 12">Involved in protein export. Acts as a chaperone by maintaining the newly synthesized protein in an open conformation. Functions as a peptidyl-prolyl cis-trans isomerase.</text>
</comment>
<dbReference type="Pfam" id="PF05698">
    <property type="entry name" value="Trigger_C"/>
    <property type="match status" value="1"/>
</dbReference>
<accession>A0A858PYY0</accession>
<dbReference type="Gene3D" id="1.10.3120.10">
    <property type="entry name" value="Trigger factor, C-terminal domain"/>
    <property type="match status" value="1"/>
</dbReference>
<dbReference type="GO" id="GO:0015031">
    <property type="term" value="P:protein transport"/>
    <property type="evidence" value="ECO:0007669"/>
    <property type="project" value="UniProtKB-UniRule"/>
</dbReference>
<dbReference type="RefSeq" id="WP_169193367.1">
    <property type="nucleotide sequence ID" value="NZ_CP046391.1"/>
</dbReference>
<dbReference type="InterPro" id="IPR001179">
    <property type="entry name" value="PPIase_FKBP_dom"/>
</dbReference>
<dbReference type="FunFam" id="3.10.50.40:FF:000001">
    <property type="entry name" value="Trigger factor"/>
    <property type="match status" value="1"/>
</dbReference>
<comment type="similarity">
    <text evidence="2 12 14">Belongs to the FKBP-type PPIase family. Tig subfamily.</text>
</comment>
<organism evidence="16 17">
    <name type="scientific">Anaplasma platys</name>
    <dbReference type="NCBI Taxonomy" id="949"/>
    <lineage>
        <taxon>Bacteria</taxon>
        <taxon>Pseudomonadati</taxon>
        <taxon>Pseudomonadota</taxon>
        <taxon>Alphaproteobacteria</taxon>
        <taxon>Rickettsiales</taxon>
        <taxon>Anaplasmataceae</taxon>
        <taxon>Anaplasma</taxon>
    </lineage>
</organism>
<dbReference type="NCBIfam" id="TIGR00115">
    <property type="entry name" value="tig"/>
    <property type="match status" value="1"/>
</dbReference>
<evidence type="ECO:0000256" key="3">
    <source>
        <dbReference type="ARBA" id="ARBA00013194"/>
    </source>
</evidence>
<name>A0A858PYY0_9RICK</name>
<evidence type="ECO:0000256" key="5">
    <source>
        <dbReference type="ARBA" id="ARBA00022618"/>
    </source>
</evidence>
<dbReference type="Pfam" id="PF00254">
    <property type="entry name" value="FKBP_C"/>
    <property type="match status" value="1"/>
</dbReference>
<evidence type="ECO:0000256" key="6">
    <source>
        <dbReference type="ARBA" id="ARBA00023110"/>
    </source>
</evidence>
<dbReference type="GO" id="GO:0003755">
    <property type="term" value="F:peptidyl-prolyl cis-trans isomerase activity"/>
    <property type="evidence" value="ECO:0007669"/>
    <property type="project" value="UniProtKB-UniRule"/>
</dbReference>
<dbReference type="GO" id="GO:0051301">
    <property type="term" value="P:cell division"/>
    <property type="evidence" value="ECO:0007669"/>
    <property type="project" value="UniProtKB-KW"/>
</dbReference>
<dbReference type="InterPro" id="IPR005215">
    <property type="entry name" value="Trig_fac"/>
</dbReference>
<evidence type="ECO:0000256" key="8">
    <source>
        <dbReference type="ARBA" id="ARBA00023235"/>
    </source>
</evidence>
<evidence type="ECO:0000256" key="1">
    <source>
        <dbReference type="ARBA" id="ARBA00000971"/>
    </source>
</evidence>
<dbReference type="Gene3D" id="3.30.70.1050">
    <property type="entry name" value="Trigger factor ribosome-binding domain"/>
    <property type="match status" value="1"/>
</dbReference>
<dbReference type="Gene3D" id="3.10.50.40">
    <property type="match status" value="1"/>
</dbReference>
<dbReference type="SUPFAM" id="SSF109998">
    <property type="entry name" value="Triger factor/SurA peptide-binding domain-like"/>
    <property type="match status" value="1"/>
</dbReference>
<keyword evidence="12" id="KW-0963">Cytoplasm</keyword>
<dbReference type="PROSITE" id="PS50059">
    <property type="entry name" value="FKBP_PPIASE"/>
    <property type="match status" value="1"/>
</dbReference>
<evidence type="ECO:0000256" key="10">
    <source>
        <dbReference type="ARBA" id="ARBA00024849"/>
    </source>
</evidence>
<dbReference type="InterPro" id="IPR008880">
    <property type="entry name" value="Trigger_fac_C"/>
</dbReference>
<dbReference type="SUPFAM" id="SSF54534">
    <property type="entry name" value="FKBP-like"/>
    <property type="match status" value="1"/>
</dbReference>
<keyword evidence="7 12" id="KW-0143">Chaperone</keyword>
<reference evidence="16 17" key="1">
    <citation type="journal article" date="2020" name="Pathogens">
        <title>First Whole Genome Sequence of Anaplasma platys, an Obligate Intracellular Rickettsial Pathogen of Dogs.</title>
        <authorList>
            <person name="Llanes A."/>
            <person name="Rajeev S."/>
        </authorList>
    </citation>
    <scope>NUCLEOTIDE SEQUENCE [LARGE SCALE GENOMIC DNA]</scope>
    <source>
        <strain evidence="16 17">S3</strain>
    </source>
</reference>
<dbReference type="PIRSF" id="PIRSF003095">
    <property type="entry name" value="Trigger_factor"/>
    <property type="match status" value="1"/>
</dbReference>
<dbReference type="EC" id="5.2.1.8" evidence="3 12"/>
<keyword evidence="9 12" id="KW-0131">Cell cycle</keyword>
<dbReference type="GO" id="GO:0006457">
    <property type="term" value="P:protein folding"/>
    <property type="evidence" value="ECO:0007669"/>
    <property type="project" value="UniProtKB-UniRule"/>
</dbReference>
<evidence type="ECO:0000256" key="11">
    <source>
        <dbReference type="ARBA" id="ARBA00029986"/>
    </source>
</evidence>
<evidence type="ECO:0000256" key="13">
    <source>
        <dbReference type="PROSITE-ProRule" id="PRU00277"/>
    </source>
</evidence>
<evidence type="ECO:0000256" key="7">
    <source>
        <dbReference type="ARBA" id="ARBA00023186"/>
    </source>
</evidence>